<protein>
    <submittedName>
        <fullName evidence="1">Uncharacterized protein</fullName>
    </submittedName>
</protein>
<reference evidence="1 2" key="1">
    <citation type="journal article" date="2018" name="Front. Plant Sci.">
        <title>Red Clover (Trifolium pratense) and Zigzag Clover (T. medium) - A Picture of Genomic Similarities and Differences.</title>
        <authorList>
            <person name="Dluhosova J."/>
            <person name="Istvanek J."/>
            <person name="Nedelnik J."/>
            <person name="Repkova J."/>
        </authorList>
    </citation>
    <scope>NUCLEOTIDE SEQUENCE [LARGE SCALE GENOMIC DNA]</scope>
    <source>
        <strain evidence="2">cv. 10/8</strain>
        <tissue evidence="1">Leaf</tissue>
    </source>
</reference>
<keyword evidence="2" id="KW-1185">Reference proteome</keyword>
<organism evidence="1 2">
    <name type="scientific">Trifolium medium</name>
    <dbReference type="NCBI Taxonomy" id="97028"/>
    <lineage>
        <taxon>Eukaryota</taxon>
        <taxon>Viridiplantae</taxon>
        <taxon>Streptophyta</taxon>
        <taxon>Embryophyta</taxon>
        <taxon>Tracheophyta</taxon>
        <taxon>Spermatophyta</taxon>
        <taxon>Magnoliopsida</taxon>
        <taxon>eudicotyledons</taxon>
        <taxon>Gunneridae</taxon>
        <taxon>Pentapetalae</taxon>
        <taxon>rosids</taxon>
        <taxon>fabids</taxon>
        <taxon>Fabales</taxon>
        <taxon>Fabaceae</taxon>
        <taxon>Papilionoideae</taxon>
        <taxon>50 kb inversion clade</taxon>
        <taxon>NPAAA clade</taxon>
        <taxon>Hologalegina</taxon>
        <taxon>IRL clade</taxon>
        <taxon>Trifolieae</taxon>
        <taxon>Trifolium</taxon>
    </lineage>
</organism>
<accession>A0A392UN78</accession>
<feature type="non-terminal residue" evidence="1">
    <location>
        <position position="1"/>
    </location>
</feature>
<proteinExistence type="predicted"/>
<dbReference type="AlphaFoldDB" id="A0A392UN78"/>
<evidence type="ECO:0000313" key="2">
    <source>
        <dbReference type="Proteomes" id="UP000265520"/>
    </source>
</evidence>
<sequence length="77" mass="7684">ACPSAACPSAACPSAACPSAAAYIKFISTALNICQVKWSPSATALVNKCIPSALNIAALIPSSGIMTSNPKTGNFKV</sequence>
<name>A0A392UN78_9FABA</name>
<comment type="caution">
    <text evidence="1">The sequence shown here is derived from an EMBL/GenBank/DDBJ whole genome shotgun (WGS) entry which is preliminary data.</text>
</comment>
<dbReference type="EMBL" id="LXQA010873748">
    <property type="protein sequence ID" value="MCI75031.1"/>
    <property type="molecule type" value="Genomic_DNA"/>
</dbReference>
<evidence type="ECO:0000313" key="1">
    <source>
        <dbReference type="EMBL" id="MCI75031.1"/>
    </source>
</evidence>
<dbReference type="Proteomes" id="UP000265520">
    <property type="component" value="Unassembled WGS sequence"/>
</dbReference>
<feature type="non-terminal residue" evidence="1">
    <location>
        <position position="77"/>
    </location>
</feature>